<protein>
    <submittedName>
        <fullName evidence="3">Glycosyl transferase, group 1</fullName>
        <ecNumber evidence="3">2.4.1.52</ecNumber>
    </submittedName>
</protein>
<dbReference type="SUPFAM" id="SSF53756">
    <property type="entry name" value="UDP-Glycosyltransferase/glycogen phosphorylase"/>
    <property type="match status" value="1"/>
</dbReference>
<reference evidence="4" key="1">
    <citation type="submission" date="2008-04" db="EMBL/GenBank/DDBJ databases">
        <title>Complete sequence of chromosome of Nostoc punctiforme ATCC 29133.</title>
        <authorList>
            <consortium name="US DOE Joint Genome Institute"/>
            <person name="Copeland A."/>
            <person name="Lucas S."/>
            <person name="Lapidus A."/>
            <person name="Glavina del Rio T."/>
            <person name="Dalin E."/>
            <person name="Tice H."/>
            <person name="Pitluck S."/>
            <person name="Chain P."/>
            <person name="Malfatti S."/>
            <person name="Shin M."/>
            <person name="Vergez L."/>
            <person name="Schmutz J."/>
            <person name="Larimer F."/>
            <person name="Land M."/>
            <person name="Hauser L."/>
            <person name="Kyrpides N."/>
            <person name="Kim E."/>
            <person name="Meeks J.C."/>
            <person name="Elhai J."/>
            <person name="Campbell E.L."/>
            <person name="Thiel T."/>
            <person name="Longmire J."/>
            <person name="Potts M."/>
            <person name="Atlas R."/>
        </authorList>
    </citation>
    <scope>NUCLEOTIDE SEQUENCE [LARGE SCALE GENOMIC DNA]</scope>
    <source>
        <strain evidence="4">ATCC 29133 / PCC 73102</strain>
    </source>
</reference>
<dbReference type="PANTHER" id="PTHR12526:SF630">
    <property type="entry name" value="GLYCOSYLTRANSFERASE"/>
    <property type="match status" value="1"/>
</dbReference>
<feature type="domain" description="Glycosyltransferase subfamily 4-like N-terminal" evidence="2">
    <location>
        <begin position="25"/>
        <end position="184"/>
    </location>
</feature>
<evidence type="ECO:0000259" key="1">
    <source>
        <dbReference type="Pfam" id="PF00534"/>
    </source>
</evidence>
<sequence>MVKNDESQIFTKMRLTLVIPSLYSGGAERVLSIIANYWASKGWKVTLLTFCGNQPPFYDLDSRISYIPLHIARDSSNLIAAVKNNLYRIFKLRLAITASNPDIVISFMSEANVTTLLATRGLNVPVLVSERNNPKIRLTKSSIWVKLRQLTYPFAQRVIVQTQRALNYFPSSLKNRICVIPNPVLLPPNKPCKPQELFNKLPGQKLLIAVGRLESQKGFDLLLQAFANLKDDFSEWQLVILGEGILHLDLTELCHQLQLNGRVYFLGRVKNIYEFLQEADIYVMSSRFEGFPNALCEAMASGLPVISTDCPNGPREIIRDGIDGLLVPNEDVLALTSAIKLLMSDEEKRKNLATNASEIAERFSIDKIMEMWEFVVKDVVES</sequence>
<dbReference type="Pfam" id="PF00534">
    <property type="entry name" value="Glycos_transf_1"/>
    <property type="match status" value="1"/>
</dbReference>
<organism evidence="3 4">
    <name type="scientific">Nostoc punctiforme (strain ATCC 29133 / PCC 73102)</name>
    <dbReference type="NCBI Taxonomy" id="63737"/>
    <lineage>
        <taxon>Bacteria</taxon>
        <taxon>Bacillati</taxon>
        <taxon>Cyanobacteriota</taxon>
        <taxon>Cyanophyceae</taxon>
        <taxon>Nostocales</taxon>
        <taxon>Nostocaceae</taxon>
        <taxon>Nostoc</taxon>
    </lineage>
</organism>
<dbReference type="eggNOG" id="COG0438">
    <property type="taxonomic scope" value="Bacteria"/>
</dbReference>
<gene>
    <name evidence="3" type="ordered locus">Npun_F1369</name>
</gene>
<dbReference type="GO" id="GO:0047265">
    <property type="term" value="F:poly(glycerol-phosphate) alpha-glucosyltransferase activity"/>
    <property type="evidence" value="ECO:0007669"/>
    <property type="project" value="UniProtKB-EC"/>
</dbReference>
<dbReference type="HOGENOM" id="CLU_009583_0_0_3"/>
<dbReference type="Proteomes" id="UP000001191">
    <property type="component" value="Chromosome"/>
</dbReference>
<keyword evidence="3" id="KW-0328">Glycosyltransferase</keyword>
<feature type="domain" description="Glycosyl transferase family 1" evidence="1">
    <location>
        <begin position="202"/>
        <end position="357"/>
    </location>
</feature>
<reference evidence="3 4" key="2">
    <citation type="journal article" date="2013" name="Plant Physiol.">
        <title>A Nostoc punctiforme Sugar Transporter Necessary to Establish a Cyanobacterium-Plant Symbiosis.</title>
        <authorList>
            <person name="Ekman M."/>
            <person name="Picossi S."/>
            <person name="Campbell E.L."/>
            <person name="Meeks J.C."/>
            <person name="Flores E."/>
        </authorList>
    </citation>
    <scope>NUCLEOTIDE SEQUENCE [LARGE SCALE GENOMIC DNA]</scope>
    <source>
        <strain evidence="4">ATCC 29133 / PCC 73102</strain>
    </source>
</reference>
<accession>B2IYJ0</accession>
<proteinExistence type="predicted"/>
<dbReference type="PANTHER" id="PTHR12526">
    <property type="entry name" value="GLYCOSYLTRANSFERASE"/>
    <property type="match status" value="1"/>
</dbReference>
<dbReference type="CDD" id="cd03820">
    <property type="entry name" value="GT4_AmsD-like"/>
    <property type="match status" value="1"/>
</dbReference>
<dbReference type="AlphaFoldDB" id="B2IYJ0"/>
<dbReference type="EMBL" id="CP001037">
    <property type="protein sequence ID" value="ACC80077.1"/>
    <property type="molecule type" value="Genomic_DNA"/>
</dbReference>
<dbReference type="CAZy" id="GT4">
    <property type="family name" value="Glycosyltransferase Family 4"/>
</dbReference>
<keyword evidence="3" id="KW-0808">Transferase</keyword>
<evidence type="ECO:0000259" key="2">
    <source>
        <dbReference type="Pfam" id="PF13439"/>
    </source>
</evidence>
<dbReference type="KEGG" id="npu:Npun_F1369"/>
<dbReference type="DNASU" id="6250822"/>
<evidence type="ECO:0000313" key="3">
    <source>
        <dbReference type="EMBL" id="ACC80077.1"/>
    </source>
</evidence>
<dbReference type="EC" id="2.4.1.52" evidence="3"/>
<evidence type="ECO:0000313" key="4">
    <source>
        <dbReference type="Proteomes" id="UP000001191"/>
    </source>
</evidence>
<dbReference type="EnsemblBacteria" id="ACC80077">
    <property type="protein sequence ID" value="ACC80077"/>
    <property type="gene ID" value="Npun_F1369"/>
</dbReference>
<dbReference type="Pfam" id="PF13439">
    <property type="entry name" value="Glyco_transf_4"/>
    <property type="match status" value="1"/>
</dbReference>
<keyword evidence="4" id="KW-1185">Reference proteome</keyword>
<dbReference type="Gene3D" id="3.40.50.2000">
    <property type="entry name" value="Glycogen Phosphorylase B"/>
    <property type="match status" value="2"/>
</dbReference>
<dbReference type="InterPro" id="IPR001296">
    <property type="entry name" value="Glyco_trans_1"/>
</dbReference>
<dbReference type="InterPro" id="IPR028098">
    <property type="entry name" value="Glyco_trans_4-like_N"/>
</dbReference>
<dbReference type="STRING" id="63737.Npun_F1369"/>
<name>B2IYJ0_NOSP7</name>
<dbReference type="PhylomeDB" id="B2IYJ0"/>